<dbReference type="SUPFAM" id="SSF49373">
    <property type="entry name" value="Invasin/intimin cell-adhesion fragments"/>
    <property type="match status" value="1"/>
</dbReference>
<dbReference type="InterPro" id="IPR008964">
    <property type="entry name" value="Invasin/intimin_cell_adhesion"/>
</dbReference>
<keyword evidence="3" id="KW-1185">Reference proteome</keyword>
<feature type="chain" id="PRO_5004794454" evidence="1">
    <location>
        <begin position="26"/>
        <end position="116"/>
    </location>
</feature>
<dbReference type="KEGG" id="gba:J421_2800"/>
<name>W0RIS6_9BACT</name>
<feature type="signal peptide" evidence="1">
    <location>
        <begin position="1"/>
        <end position="25"/>
    </location>
</feature>
<evidence type="ECO:0000256" key="1">
    <source>
        <dbReference type="SAM" id="SignalP"/>
    </source>
</evidence>
<reference evidence="2 3" key="1">
    <citation type="journal article" date="2014" name="Genome Announc.">
        <title>Genome Sequence and Methylome of Soil Bacterium Gemmatirosa kalamazoonensis KBS708T, a Member of the Rarely Cultivated Gemmatimonadetes Phylum.</title>
        <authorList>
            <person name="Debruyn J.M."/>
            <person name="Radosevich M."/>
            <person name="Wommack K.E."/>
            <person name="Polson S.W."/>
            <person name="Hauser L.J."/>
            <person name="Fawaz M.N."/>
            <person name="Korlach J."/>
            <person name="Tsai Y.C."/>
        </authorList>
    </citation>
    <scope>NUCLEOTIDE SEQUENCE [LARGE SCALE GENOMIC DNA]</scope>
    <source>
        <strain evidence="2 3">KBS708</strain>
    </source>
</reference>
<dbReference type="PROSITE" id="PS51257">
    <property type="entry name" value="PROKAR_LIPOPROTEIN"/>
    <property type="match status" value="1"/>
</dbReference>
<proteinExistence type="predicted"/>
<dbReference type="STRING" id="861299.J421_2800"/>
<dbReference type="AlphaFoldDB" id="W0RIS6"/>
<gene>
    <name evidence="2" type="ORF">J421_2800</name>
</gene>
<sequence>MRRGALALVAAAALASACSSSSDPAATDGGLRLSINPTSLVLVQGDSSIITVNSTAEGTVRWGSSNTGVVTVDSIVGLNDPARVRAKGPGTAQLNATIRVQGQTLTSSVPVRVGGG</sequence>
<accession>W0RIS6</accession>
<dbReference type="Proteomes" id="UP000019151">
    <property type="component" value="Chromosome"/>
</dbReference>
<dbReference type="Gene3D" id="2.60.40.1080">
    <property type="match status" value="1"/>
</dbReference>
<evidence type="ECO:0000313" key="2">
    <source>
        <dbReference type="EMBL" id="AHG90337.1"/>
    </source>
</evidence>
<evidence type="ECO:0000313" key="3">
    <source>
        <dbReference type="Proteomes" id="UP000019151"/>
    </source>
</evidence>
<keyword evidence="1" id="KW-0732">Signal</keyword>
<organism evidence="2 3">
    <name type="scientific">Gemmatirosa kalamazoonensis</name>
    <dbReference type="NCBI Taxonomy" id="861299"/>
    <lineage>
        <taxon>Bacteria</taxon>
        <taxon>Pseudomonadati</taxon>
        <taxon>Gemmatimonadota</taxon>
        <taxon>Gemmatimonadia</taxon>
        <taxon>Gemmatimonadales</taxon>
        <taxon>Gemmatimonadaceae</taxon>
        <taxon>Gemmatirosa</taxon>
    </lineage>
</organism>
<dbReference type="InParanoid" id="W0RIS6"/>
<protein>
    <submittedName>
        <fullName evidence="2">Ig domain protein group 2 domain protein</fullName>
    </submittedName>
</protein>
<dbReference type="HOGENOM" id="CLU_2093326_0_0_0"/>
<dbReference type="RefSeq" id="WP_025411809.1">
    <property type="nucleotide sequence ID" value="NZ_CP007128.1"/>
</dbReference>
<dbReference type="EMBL" id="CP007128">
    <property type="protein sequence ID" value="AHG90337.1"/>
    <property type="molecule type" value="Genomic_DNA"/>
</dbReference>